<keyword evidence="2" id="KW-1185">Reference proteome</keyword>
<dbReference type="Proteomes" id="UP000095347">
    <property type="component" value="Unassembled WGS sequence"/>
</dbReference>
<accession>A0A1E5QBV5</accession>
<dbReference type="RefSeq" id="WP_069956627.1">
    <property type="nucleotide sequence ID" value="NZ_MCGG01000008.1"/>
</dbReference>
<comment type="caution">
    <text evidence="1">The sequence shown here is derived from an EMBL/GenBank/DDBJ whole genome shotgun (WGS) entry which is preliminary data.</text>
</comment>
<proteinExistence type="predicted"/>
<dbReference type="EMBL" id="MCGG01000008">
    <property type="protein sequence ID" value="OEJ69163.1"/>
    <property type="molecule type" value="Genomic_DNA"/>
</dbReference>
<gene>
    <name evidence="1" type="ORF">BEN30_03425</name>
</gene>
<name>A0A1E5QBV5_9PROT</name>
<organism evidence="1 2">
    <name type="scientific">Magnetovibrio blakemorei</name>
    <dbReference type="NCBI Taxonomy" id="28181"/>
    <lineage>
        <taxon>Bacteria</taxon>
        <taxon>Pseudomonadati</taxon>
        <taxon>Pseudomonadota</taxon>
        <taxon>Alphaproteobacteria</taxon>
        <taxon>Rhodospirillales</taxon>
        <taxon>Magnetovibrionaceae</taxon>
        <taxon>Magnetovibrio</taxon>
    </lineage>
</organism>
<evidence type="ECO:0000313" key="2">
    <source>
        <dbReference type="Proteomes" id="UP000095347"/>
    </source>
</evidence>
<evidence type="ECO:0000313" key="1">
    <source>
        <dbReference type="EMBL" id="OEJ69163.1"/>
    </source>
</evidence>
<dbReference type="STRING" id="28181.BEN30_03425"/>
<sequence length="140" mass="15661">MVESLKAGRVTETHTFEVVHIGLDMTFHHPKGRDLRLAPDVVEAFETERENAEIFIQNASGTGFSTEELLSWFLLQSGTTLAEQLPKAALEKGEGHVFVTFPIRFEKGTFHMLTEEGPQDLSALKLMSKITVHKRTPSPL</sequence>
<reference evidence="2" key="1">
    <citation type="submission" date="2016-07" db="EMBL/GenBank/DDBJ databases">
        <authorList>
            <person name="Florea S."/>
            <person name="Webb J.S."/>
            <person name="Jaromczyk J."/>
            <person name="Schardl C.L."/>
        </authorList>
    </citation>
    <scope>NUCLEOTIDE SEQUENCE [LARGE SCALE GENOMIC DNA]</scope>
    <source>
        <strain evidence="2">MV-1</strain>
    </source>
</reference>
<dbReference type="AlphaFoldDB" id="A0A1E5QBV5"/>
<protein>
    <submittedName>
        <fullName evidence="1">Uncharacterized protein</fullName>
    </submittedName>
</protein>